<comment type="caution">
    <text evidence="7">The sequence shown here is derived from an EMBL/GenBank/DDBJ whole genome shotgun (WGS) entry which is preliminary data.</text>
</comment>
<feature type="transmembrane region" description="Helical" evidence="6">
    <location>
        <begin position="317"/>
        <end position="336"/>
    </location>
</feature>
<dbReference type="EMBL" id="VFOK01000001">
    <property type="protein sequence ID" value="TQL33318.1"/>
    <property type="molecule type" value="Genomic_DNA"/>
</dbReference>
<keyword evidence="2" id="KW-1003">Cell membrane</keyword>
<accession>A0A542XBV9</accession>
<organism evidence="7 8">
    <name type="scientific">Barrientosiimonas humi</name>
    <dbReference type="NCBI Taxonomy" id="999931"/>
    <lineage>
        <taxon>Bacteria</taxon>
        <taxon>Bacillati</taxon>
        <taxon>Actinomycetota</taxon>
        <taxon>Actinomycetes</taxon>
        <taxon>Micrococcales</taxon>
        <taxon>Dermacoccaceae</taxon>
        <taxon>Barrientosiimonas</taxon>
    </lineage>
</organism>
<dbReference type="PANTHER" id="PTHR30250">
    <property type="entry name" value="PST FAMILY PREDICTED COLANIC ACID TRANSPORTER"/>
    <property type="match status" value="1"/>
</dbReference>
<dbReference type="GO" id="GO:0005886">
    <property type="term" value="C:plasma membrane"/>
    <property type="evidence" value="ECO:0007669"/>
    <property type="project" value="UniProtKB-SubCell"/>
</dbReference>
<feature type="transmembrane region" description="Helical" evidence="6">
    <location>
        <begin position="343"/>
        <end position="364"/>
    </location>
</feature>
<keyword evidence="4 6" id="KW-1133">Transmembrane helix</keyword>
<evidence type="ECO:0000256" key="3">
    <source>
        <dbReference type="ARBA" id="ARBA00022692"/>
    </source>
</evidence>
<feature type="transmembrane region" description="Helical" evidence="6">
    <location>
        <begin position="277"/>
        <end position="297"/>
    </location>
</feature>
<reference evidence="7 8" key="1">
    <citation type="submission" date="2019-06" db="EMBL/GenBank/DDBJ databases">
        <title>Sequencing the genomes of 1000 actinobacteria strains.</title>
        <authorList>
            <person name="Klenk H.-P."/>
        </authorList>
    </citation>
    <scope>NUCLEOTIDE SEQUENCE [LARGE SCALE GENOMIC DNA]</scope>
    <source>
        <strain evidence="7 8">DSM 24617</strain>
    </source>
</reference>
<evidence type="ECO:0000256" key="5">
    <source>
        <dbReference type="ARBA" id="ARBA00023136"/>
    </source>
</evidence>
<dbReference type="Proteomes" id="UP000318336">
    <property type="component" value="Unassembled WGS sequence"/>
</dbReference>
<comment type="subcellular location">
    <subcellularLocation>
        <location evidence="1">Cell membrane</location>
        <topology evidence="1">Multi-pass membrane protein</topology>
    </subcellularLocation>
</comment>
<feature type="transmembrane region" description="Helical" evidence="6">
    <location>
        <begin position="82"/>
        <end position="102"/>
    </location>
</feature>
<feature type="transmembrane region" description="Helical" evidence="6">
    <location>
        <begin position="16"/>
        <end position="37"/>
    </location>
</feature>
<keyword evidence="5 6" id="KW-0472">Membrane</keyword>
<feature type="transmembrane region" description="Helical" evidence="6">
    <location>
        <begin position="172"/>
        <end position="192"/>
    </location>
</feature>
<feature type="transmembrane region" description="Helical" evidence="6">
    <location>
        <begin position="49"/>
        <end position="70"/>
    </location>
</feature>
<feature type="transmembrane region" description="Helical" evidence="6">
    <location>
        <begin position="212"/>
        <end position="230"/>
    </location>
</feature>
<keyword evidence="8" id="KW-1185">Reference proteome</keyword>
<dbReference type="AlphaFoldDB" id="A0A542XBV9"/>
<gene>
    <name evidence="7" type="ORF">FB554_1460</name>
</gene>
<evidence type="ECO:0000313" key="7">
    <source>
        <dbReference type="EMBL" id="TQL33318.1"/>
    </source>
</evidence>
<sequence length="396" mass="40447">MRDAQLGARSRGRLRGIALGLAMGLSNAISYLLVALLSRSLGPADFGGYSALSTVGILLAIPAGAFQLAIARRQHSPGAPSGLGASLAVGSGLTALTAAVAVPLADALDLDSPWAVVFLALTLVPMTTSGALQGVLLGQERLRPLALSFLLVAGGRLAAVVVAVTLDLSTSGVFGALLVGNTVAGLATWLLARPALRRAGGDGRVLGDVTRASGALLVFMALTGVDVLLARNYLSPDDSGGYALTATFARALCWGTQFVVLLVIPRMARDARGQAKLRAVGVVLGLGLLALAVVLPAPGTWIRIAGGEEYAGYQRLLLGSLVVGILWAMIQVLLLADAGGTPRLAIITTGVLAAQVAAVALWWHHSTWQILWTTAGAAATVLAVGLLSLRSDSPRT</sequence>
<protein>
    <submittedName>
        <fullName evidence="7">O-antigen/teichoic acid export membrane protein</fullName>
    </submittedName>
</protein>
<feature type="transmembrane region" description="Helical" evidence="6">
    <location>
        <begin position="145"/>
        <end position="166"/>
    </location>
</feature>
<dbReference type="PANTHER" id="PTHR30250:SF11">
    <property type="entry name" value="O-ANTIGEN TRANSPORTER-RELATED"/>
    <property type="match status" value="1"/>
</dbReference>
<name>A0A542XBV9_9MICO</name>
<proteinExistence type="predicted"/>
<dbReference type="RefSeq" id="WP_142005344.1">
    <property type="nucleotide sequence ID" value="NZ_CAJTBP010000001.1"/>
</dbReference>
<feature type="transmembrane region" description="Helical" evidence="6">
    <location>
        <begin position="114"/>
        <end position="138"/>
    </location>
</feature>
<feature type="transmembrane region" description="Helical" evidence="6">
    <location>
        <begin position="370"/>
        <end position="389"/>
    </location>
</feature>
<evidence type="ECO:0000256" key="4">
    <source>
        <dbReference type="ARBA" id="ARBA00022989"/>
    </source>
</evidence>
<evidence type="ECO:0000256" key="6">
    <source>
        <dbReference type="SAM" id="Phobius"/>
    </source>
</evidence>
<evidence type="ECO:0000313" key="8">
    <source>
        <dbReference type="Proteomes" id="UP000318336"/>
    </source>
</evidence>
<dbReference type="OrthoDB" id="5140599at2"/>
<feature type="transmembrane region" description="Helical" evidence="6">
    <location>
        <begin position="242"/>
        <end position="265"/>
    </location>
</feature>
<dbReference type="InterPro" id="IPR050833">
    <property type="entry name" value="Poly_Biosynth_Transport"/>
</dbReference>
<evidence type="ECO:0000256" key="1">
    <source>
        <dbReference type="ARBA" id="ARBA00004651"/>
    </source>
</evidence>
<evidence type="ECO:0000256" key="2">
    <source>
        <dbReference type="ARBA" id="ARBA00022475"/>
    </source>
</evidence>
<keyword evidence="3 6" id="KW-0812">Transmembrane</keyword>